<keyword evidence="4" id="KW-1185">Reference proteome</keyword>
<dbReference type="Gene3D" id="3.30.200.20">
    <property type="entry name" value="Phosphorylase Kinase, domain 1"/>
    <property type="match status" value="1"/>
</dbReference>
<dbReference type="GO" id="GO:0004413">
    <property type="term" value="F:homoserine kinase activity"/>
    <property type="evidence" value="ECO:0007669"/>
    <property type="project" value="TreeGrafter"/>
</dbReference>
<accession>Q1DCS6</accession>
<dbReference type="HOGENOM" id="CLU_044821_0_0_7"/>
<evidence type="ECO:0000313" key="4">
    <source>
        <dbReference type="Proteomes" id="UP000002402"/>
    </source>
</evidence>
<dbReference type="InterPro" id="IPR002575">
    <property type="entry name" value="Aminoglycoside_PTrfase"/>
</dbReference>
<dbReference type="PANTHER" id="PTHR21064">
    <property type="entry name" value="AMINOGLYCOSIDE PHOSPHOTRANSFERASE DOMAIN-CONTAINING PROTEIN-RELATED"/>
    <property type="match status" value="1"/>
</dbReference>
<evidence type="ECO:0000313" key="3">
    <source>
        <dbReference type="EMBL" id="ABF89224.1"/>
    </source>
</evidence>
<dbReference type="SUPFAM" id="SSF56112">
    <property type="entry name" value="Protein kinase-like (PK-like)"/>
    <property type="match status" value="1"/>
</dbReference>
<dbReference type="GeneID" id="41358736"/>
<dbReference type="PANTHER" id="PTHR21064:SF6">
    <property type="entry name" value="AMINOGLYCOSIDE PHOSPHOTRANSFERASE DOMAIN-CONTAINING PROTEIN"/>
    <property type="match status" value="1"/>
</dbReference>
<evidence type="ECO:0000259" key="2">
    <source>
        <dbReference type="Pfam" id="PF01636"/>
    </source>
</evidence>
<dbReference type="Pfam" id="PF01636">
    <property type="entry name" value="APH"/>
    <property type="match status" value="1"/>
</dbReference>
<comment type="similarity">
    <text evidence="1">Belongs to the pseudomonas-type ThrB family.</text>
</comment>
<dbReference type="Proteomes" id="UP000002402">
    <property type="component" value="Chromosome"/>
</dbReference>
<dbReference type="InterPro" id="IPR050249">
    <property type="entry name" value="Pseudomonas-type_ThrB"/>
</dbReference>
<sequence length="343" mass="38660">MKVIRALLSSDAVTAHIRQAYSLAEPIQAQLLATGDNDSYLIESAGWRGVCRVYSLRLQPGFSHDERRCELAWLLHLAERGVRVSTPVPRRDGALLGRLDAPEGMRDLALFTWAEGESAAFSNLEGMERFGQRLAELHLASMRFQTRLPRMAIDRKRLVDTPLERITGLLQELRLEPELARLQALAEPIRRRLDSFPSDEASHGFIHGDCNGENHHLTPDGQVVFFDMDLSGPGWFAYDPAVLLWTMRRAGVPAPDIVESGARCIAGYQRVRPLASWELEALDDLVLARHFWVMGEHIVDIPSLGALRVGPSYWRLAITRILEWQQTPLVPLIRERLSREGAP</sequence>
<dbReference type="STRING" id="246197.MXAN_1290"/>
<dbReference type="EnsemblBacteria" id="ABF89224">
    <property type="protein sequence ID" value="ABF89224"/>
    <property type="gene ID" value="MXAN_1290"/>
</dbReference>
<dbReference type="Gene3D" id="3.90.1200.10">
    <property type="match status" value="1"/>
</dbReference>
<dbReference type="OrthoDB" id="241498at2"/>
<gene>
    <name evidence="3" type="ordered locus">MXAN_1290</name>
</gene>
<evidence type="ECO:0000256" key="1">
    <source>
        <dbReference type="ARBA" id="ARBA00038240"/>
    </source>
</evidence>
<dbReference type="InterPro" id="IPR011009">
    <property type="entry name" value="Kinase-like_dom_sf"/>
</dbReference>
<organism evidence="3 4">
    <name type="scientific">Myxococcus xanthus (strain DK1622)</name>
    <dbReference type="NCBI Taxonomy" id="246197"/>
    <lineage>
        <taxon>Bacteria</taxon>
        <taxon>Pseudomonadati</taxon>
        <taxon>Myxococcota</taxon>
        <taxon>Myxococcia</taxon>
        <taxon>Myxococcales</taxon>
        <taxon>Cystobacterineae</taxon>
        <taxon>Myxococcaceae</taxon>
        <taxon>Myxococcus</taxon>
    </lineage>
</organism>
<proteinExistence type="inferred from homology"/>
<dbReference type="eggNOG" id="COG2334">
    <property type="taxonomic scope" value="Bacteria"/>
</dbReference>
<feature type="domain" description="Aminoglycoside phosphotransferase" evidence="2">
    <location>
        <begin position="36"/>
        <end position="274"/>
    </location>
</feature>
<name>Q1DCS6_MYXXD</name>
<protein>
    <submittedName>
        <fullName evidence="3">Phosphotransferase</fullName>
    </submittedName>
</protein>
<dbReference type="GO" id="GO:0009088">
    <property type="term" value="P:threonine biosynthetic process"/>
    <property type="evidence" value="ECO:0007669"/>
    <property type="project" value="TreeGrafter"/>
</dbReference>
<dbReference type="KEGG" id="mxa:MXAN_1290"/>
<reference evidence="3 4" key="1">
    <citation type="journal article" date="2006" name="Proc. Natl. Acad. Sci. U.S.A.">
        <title>Evolution of sensory complexity recorded in a myxobacterial genome.</title>
        <authorList>
            <person name="Goldman B.S."/>
            <person name="Nierman W.C."/>
            <person name="Kaiser D."/>
            <person name="Slater S.C."/>
            <person name="Durkin A.S."/>
            <person name="Eisen J.A."/>
            <person name="Ronning C.M."/>
            <person name="Barbazuk W.B."/>
            <person name="Blanchard M."/>
            <person name="Field C."/>
            <person name="Halling C."/>
            <person name="Hinkle G."/>
            <person name="Iartchuk O."/>
            <person name="Kim H.S."/>
            <person name="Mackenzie C."/>
            <person name="Madupu R."/>
            <person name="Miller N."/>
            <person name="Shvartsbeyn A."/>
            <person name="Sullivan S.A."/>
            <person name="Vaudin M."/>
            <person name="Wiegand R."/>
            <person name="Kaplan H.B."/>
        </authorList>
    </citation>
    <scope>NUCLEOTIDE SEQUENCE [LARGE SCALE GENOMIC DNA]</scope>
    <source>
        <strain evidence="4">DK1622</strain>
    </source>
</reference>
<dbReference type="RefSeq" id="WP_011551407.1">
    <property type="nucleotide sequence ID" value="NC_008095.1"/>
</dbReference>
<dbReference type="EMBL" id="CP000113">
    <property type="protein sequence ID" value="ABF89224.1"/>
    <property type="molecule type" value="Genomic_DNA"/>
</dbReference>
<dbReference type="AlphaFoldDB" id="Q1DCS6"/>